<accession>A0A369KB46</accession>
<evidence type="ECO:0000313" key="2">
    <source>
        <dbReference type="Proteomes" id="UP000076154"/>
    </source>
</evidence>
<name>A0A369KB46_HYPMA</name>
<protein>
    <submittedName>
        <fullName evidence="1">Uncharacterized protein</fullName>
    </submittedName>
</protein>
<comment type="caution">
    <text evidence="1">The sequence shown here is derived from an EMBL/GenBank/DDBJ whole genome shotgun (WGS) entry which is preliminary data.</text>
</comment>
<dbReference type="EMBL" id="LUEZ02000010">
    <property type="protein sequence ID" value="RDB29023.1"/>
    <property type="molecule type" value="Genomic_DNA"/>
</dbReference>
<reference evidence="1" key="1">
    <citation type="submission" date="2018-04" db="EMBL/GenBank/DDBJ databases">
        <title>Whole genome sequencing of Hypsizygus marmoreus.</title>
        <authorList>
            <person name="Choi I.-G."/>
            <person name="Min B."/>
            <person name="Kim J.-G."/>
            <person name="Kim S."/>
            <person name="Oh Y.-L."/>
            <person name="Kong W.-S."/>
            <person name="Park H."/>
            <person name="Jeong J."/>
            <person name="Song E.-S."/>
        </authorList>
    </citation>
    <scope>NUCLEOTIDE SEQUENCE [LARGE SCALE GENOMIC DNA]</scope>
    <source>
        <strain evidence="1">51987-8</strain>
    </source>
</reference>
<keyword evidence="2" id="KW-1185">Reference proteome</keyword>
<organism evidence="1 2">
    <name type="scientific">Hypsizygus marmoreus</name>
    <name type="common">White beech mushroom</name>
    <name type="synonym">Agaricus marmoreus</name>
    <dbReference type="NCBI Taxonomy" id="39966"/>
    <lineage>
        <taxon>Eukaryota</taxon>
        <taxon>Fungi</taxon>
        <taxon>Dikarya</taxon>
        <taxon>Basidiomycota</taxon>
        <taxon>Agaricomycotina</taxon>
        <taxon>Agaricomycetes</taxon>
        <taxon>Agaricomycetidae</taxon>
        <taxon>Agaricales</taxon>
        <taxon>Tricholomatineae</taxon>
        <taxon>Lyophyllaceae</taxon>
        <taxon>Hypsizygus</taxon>
    </lineage>
</organism>
<dbReference type="AlphaFoldDB" id="A0A369KB46"/>
<proteinExistence type="predicted"/>
<dbReference type="InParanoid" id="A0A369KB46"/>
<evidence type="ECO:0000313" key="1">
    <source>
        <dbReference type="EMBL" id="RDB29023.1"/>
    </source>
</evidence>
<dbReference type="OrthoDB" id="2815938at2759"/>
<dbReference type="Proteomes" id="UP000076154">
    <property type="component" value="Unassembled WGS sequence"/>
</dbReference>
<sequence>MVGTRTIDDAELVLQRDNIPRTAFSPYRKDVLQALCERYKLVATCSGLRHDTPLKSDYIATLLSYSQGRQTQAASATHVSEYNDGVPQQANGEASGFSARAESVDNMAIDGVSDDREAIIPTAMVDNGVDIPARKRILLLKLYKNAKDWWPVQEVECACGPEGHLDLKNVREKMGLDGRIRIINPKTFRPVFEYIPGFLHTHDLQDLLENGFLRLKWNLEVTQWSRLQLLHSLKERCINQAVDDGEDMDGGGK</sequence>
<gene>
    <name evidence="1" type="ORF">Hypma_015650</name>
</gene>